<organism evidence="2 3">
    <name type="scientific">Spiroplasma alleghenense</name>
    <dbReference type="NCBI Taxonomy" id="216931"/>
    <lineage>
        <taxon>Bacteria</taxon>
        <taxon>Bacillati</taxon>
        <taxon>Mycoplasmatota</taxon>
        <taxon>Mollicutes</taxon>
        <taxon>Entomoplasmatales</taxon>
        <taxon>Spiroplasmataceae</taxon>
        <taxon>Spiroplasma</taxon>
    </lineage>
</organism>
<reference evidence="2 3" key="1">
    <citation type="submission" date="2018-07" db="EMBL/GenBank/DDBJ databases">
        <title>Complete genome sequence of Spiroplasma alleghenense PLHS-1 (ATCC 51752).</title>
        <authorList>
            <person name="Chou L."/>
            <person name="Lee T.-Y."/>
            <person name="Tsai Y.-M."/>
            <person name="Kuo C.-H."/>
        </authorList>
    </citation>
    <scope>NUCLEOTIDE SEQUENCE [LARGE SCALE GENOMIC DNA]</scope>
    <source>
        <strain evidence="2 3">PLHS-1</strain>
    </source>
</reference>
<proteinExistence type="predicted"/>
<dbReference type="OrthoDB" id="391248at2"/>
<gene>
    <name evidence="2" type="ORF">SALLE_v1c02850</name>
</gene>
<keyword evidence="1" id="KW-1133">Transmembrane helix</keyword>
<sequence length="201" mass="23975">MKNNLIPAIIISWVLTLIFFDLALVFFLPIVEEEKTIMMISFAVTLTIFILLVLIYFLRNFLKPSRKWLNKIHDVIFLNFFSFKIRKDIFLIVIFTITGIVLIFSNSFTFYILVFMLVADFTKNAEFFIFISSVSFILLILLFAALIWTAVEFKNSNNKSEFFNRLRYVCLLLPILGWIYFFTFLQQRDQFNQKNSKFLRK</sequence>
<feature type="transmembrane region" description="Helical" evidence="1">
    <location>
        <begin position="7"/>
        <end position="31"/>
    </location>
</feature>
<evidence type="ECO:0000313" key="2">
    <source>
        <dbReference type="EMBL" id="AXK50959.1"/>
    </source>
</evidence>
<keyword evidence="1" id="KW-0472">Membrane</keyword>
<evidence type="ECO:0000256" key="1">
    <source>
        <dbReference type="SAM" id="Phobius"/>
    </source>
</evidence>
<dbReference type="AlphaFoldDB" id="A0A345Z2Y0"/>
<evidence type="ECO:0000313" key="3">
    <source>
        <dbReference type="Proteomes" id="UP000254792"/>
    </source>
</evidence>
<dbReference type="RefSeq" id="WP_115557877.1">
    <property type="nucleotide sequence ID" value="NZ_CP031376.1"/>
</dbReference>
<dbReference type="KEGG" id="salx:SALLE_v1c02850"/>
<dbReference type="Proteomes" id="UP000254792">
    <property type="component" value="Chromosome"/>
</dbReference>
<keyword evidence="1" id="KW-0812">Transmembrane</keyword>
<dbReference type="InterPro" id="IPR036222">
    <property type="entry name" value="CAP_N_sf"/>
</dbReference>
<feature type="transmembrane region" description="Helical" evidence="1">
    <location>
        <begin position="127"/>
        <end position="148"/>
    </location>
</feature>
<evidence type="ECO:0008006" key="4">
    <source>
        <dbReference type="Google" id="ProtNLM"/>
    </source>
</evidence>
<dbReference type="SUPFAM" id="SSF101278">
    <property type="entry name" value="N-terminal domain of adenylylcyclase associated protein, CAP"/>
    <property type="match status" value="1"/>
</dbReference>
<accession>A0A345Z2Y0</accession>
<keyword evidence="3" id="KW-1185">Reference proteome</keyword>
<name>A0A345Z2Y0_9MOLU</name>
<feature type="transmembrane region" description="Helical" evidence="1">
    <location>
        <begin position="168"/>
        <end position="185"/>
    </location>
</feature>
<protein>
    <recommendedName>
        <fullName evidence="4">Transmembrane protein</fullName>
    </recommendedName>
</protein>
<feature type="transmembrane region" description="Helical" evidence="1">
    <location>
        <begin position="89"/>
        <end position="115"/>
    </location>
</feature>
<feature type="transmembrane region" description="Helical" evidence="1">
    <location>
        <begin position="37"/>
        <end position="58"/>
    </location>
</feature>
<dbReference type="EMBL" id="CP031376">
    <property type="protein sequence ID" value="AXK50959.1"/>
    <property type="molecule type" value="Genomic_DNA"/>
</dbReference>